<dbReference type="PANTHER" id="PTHR30037">
    <property type="entry name" value="DNA-3-METHYLADENINE GLYCOSYLASE 1"/>
    <property type="match status" value="1"/>
</dbReference>
<proteinExistence type="predicted"/>
<dbReference type="GO" id="GO:0008725">
    <property type="term" value="F:DNA-3-methyladenine glycosylase activity"/>
    <property type="evidence" value="ECO:0007669"/>
    <property type="project" value="UniProtKB-EC"/>
</dbReference>
<organism evidence="1 2">
    <name type="scientific">Ideonella paludis</name>
    <dbReference type="NCBI Taxonomy" id="1233411"/>
    <lineage>
        <taxon>Bacteria</taxon>
        <taxon>Pseudomonadati</taxon>
        <taxon>Pseudomonadota</taxon>
        <taxon>Betaproteobacteria</taxon>
        <taxon>Burkholderiales</taxon>
        <taxon>Sphaerotilaceae</taxon>
        <taxon>Ideonella</taxon>
    </lineage>
</organism>
<evidence type="ECO:0000313" key="1">
    <source>
        <dbReference type="EMBL" id="MBQ0934522.1"/>
    </source>
</evidence>
<gene>
    <name evidence="1" type="ORF">KAK11_04200</name>
</gene>
<dbReference type="InterPro" id="IPR052891">
    <property type="entry name" value="DNA-3mA_glycosylase"/>
</dbReference>
<keyword evidence="2" id="KW-1185">Reference proteome</keyword>
<dbReference type="InterPro" id="IPR011257">
    <property type="entry name" value="DNA_glycosylase"/>
</dbReference>
<keyword evidence="1" id="KW-0378">Hydrolase</keyword>
<protein>
    <submittedName>
        <fullName evidence="1">DNA-3-methyladenine glycosylase I</fullName>
        <ecNumber evidence="1">3.2.2.20</ecNumber>
    </submittedName>
</protein>
<dbReference type="Gene3D" id="1.10.340.30">
    <property type="entry name" value="Hypothetical protein, domain 2"/>
    <property type="match status" value="1"/>
</dbReference>
<dbReference type="EC" id="3.2.2.20" evidence="1"/>
<dbReference type="InterPro" id="IPR005019">
    <property type="entry name" value="Adenine_glyco"/>
</dbReference>
<dbReference type="RefSeq" id="WP_210806443.1">
    <property type="nucleotide sequence ID" value="NZ_JAGQDG010000001.1"/>
</dbReference>
<dbReference type="EMBL" id="JAGQDG010000001">
    <property type="protein sequence ID" value="MBQ0934522.1"/>
    <property type="molecule type" value="Genomic_DNA"/>
</dbReference>
<dbReference type="Pfam" id="PF03352">
    <property type="entry name" value="Adenine_glyco"/>
    <property type="match status" value="1"/>
</dbReference>
<name>A0ABS5DTR3_9BURK</name>
<accession>A0ABS5DTR3</accession>
<reference evidence="1 2" key="1">
    <citation type="submission" date="2021-04" db="EMBL/GenBank/DDBJ databases">
        <title>The genome sequence of type strain Ideonella paludis KCTC 32238.</title>
        <authorList>
            <person name="Liu Y."/>
        </authorList>
    </citation>
    <scope>NUCLEOTIDE SEQUENCE [LARGE SCALE GENOMIC DNA]</scope>
    <source>
        <strain evidence="1 2">KCTC 32238</strain>
    </source>
</reference>
<sequence length="267" mass="29867">MTNQAFPYAEVFAAVEQQVIGTGSKQLGAPAVHEYLSEFKTFADRRFSDDEVFWKLVLVAFYSGFRAATVASKLEVIRRHFPDWQSVAQYGEADIQRILNDGEMIAHKGKVQGCVDNARTLGILVNQYGSFQAFLDSQLPDDSLENLLLLKELLQVKFAYLGGITVYHFMTDIGLNVLKPDRVICRHFHRLGLLESEDQIFKAILEGRRFARATGLPIRYIDIVFVVFGQVKSPNAGISEGICLREPRCAKCSIRSNCAHGDTSAKA</sequence>
<dbReference type="SUPFAM" id="SSF48150">
    <property type="entry name" value="DNA-glycosylase"/>
    <property type="match status" value="1"/>
</dbReference>
<keyword evidence="1" id="KW-0326">Glycosidase</keyword>
<dbReference type="PANTHER" id="PTHR30037:SF3">
    <property type="entry name" value="BLR0857 PROTEIN"/>
    <property type="match status" value="1"/>
</dbReference>
<dbReference type="Proteomes" id="UP000672097">
    <property type="component" value="Unassembled WGS sequence"/>
</dbReference>
<evidence type="ECO:0000313" key="2">
    <source>
        <dbReference type="Proteomes" id="UP000672097"/>
    </source>
</evidence>
<comment type="caution">
    <text evidence="1">The sequence shown here is derived from an EMBL/GenBank/DDBJ whole genome shotgun (WGS) entry which is preliminary data.</text>
</comment>